<comment type="function">
    <text evidence="4">Essential cell division protein that forms a contractile ring structure (Z ring) at the future cell division site. The regulation of the ring assembly controls the timing and the location of cell division. One of the functions of the FtsZ ring is to recruit other cell division proteins to the septum to produce a new cell wall between the dividing cells. Binds GTP and shows GTPase activity.</text>
</comment>
<evidence type="ECO:0000256" key="2">
    <source>
        <dbReference type="ARBA" id="ARBA00022741"/>
    </source>
</evidence>
<dbReference type="NCBIfam" id="TIGR00065">
    <property type="entry name" value="ftsZ"/>
    <property type="match status" value="1"/>
</dbReference>
<keyword evidence="4" id="KW-0131">Cell cycle</keyword>
<dbReference type="FunFam" id="3.40.50.1440:FF:000001">
    <property type="entry name" value="Cell division protein FtsZ"/>
    <property type="match status" value="1"/>
</dbReference>
<dbReference type="GO" id="GO:0043093">
    <property type="term" value="P:FtsZ-dependent cytokinesis"/>
    <property type="evidence" value="ECO:0007669"/>
    <property type="project" value="UniProtKB-UniRule"/>
</dbReference>
<keyword evidence="3 4" id="KW-0342">GTP-binding</keyword>
<evidence type="ECO:0000256" key="1">
    <source>
        <dbReference type="ARBA" id="ARBA00009690"/>
    </source>
</evidence>
<feature type="domain" description="Tubulin/FtsZ 2-layer sandwich" evidence="7">
    <location>
        <begin position="221"/>
        <end position="340"/>
    </location>
</feature>
<dbReference type="SUPFAM" id="SSF52490">
    <property type="entry name" value="Tubulin nucleotide-binding domain-like"/>
    <property type="match status" value="1"/>
</dbReference>
<evidence type="ECO:0000256" key="3">
    <source>
        <dbReference type="ARBA" id="ARBA00023134"/>
    </source>
</evidence>
<proteinExistence type="inferred from homology"/>
<dbReference type="EMBL" id="JAHLFE010000092">
    <property type="protein sequence ID" value="MBU3844139.1"/>
    <property type="molecule type" value="Genomic_DNA"/>
</dbReference>
<evidence type="ECO:0000259" key="6">
    <source>
        <dbReference type="SMART" id="SM00864"/>
    </source>
</evidence>
<dbReference type="SMART" id="SM00864">
    <property type="entry name" value="Tubulin"/>
    <property type="match status" value="1"/>
</dbReference>
<dbReference type="SMART" id="SM00865">
    <property type="entry name" value="Tubulin_C"/>
    <property type="match status" value="1"/>
</dbReference>
<dbReference type="Pfam" id="PF12327">
    <property type="entry name" value="FtsZ_C"/>
    <property type="match status" value="1"/>
</dbReference>
<organism evidence="8 9">
    <name type="scientific">Candidatus Anaerobiospirillum pullicola</name>
    <dbReference type="NCBI Taxonomy" id="2838451"/>
    <lineage>
        <taxon>Bacteria</taxon>
        <taxon>Pseudomonadati</taxon>
        <taxon>Pseudomonadota</taxon>
        <taxon>Gammaproteobacteria</taxon>
        <taxon>Aeromonadales</taxon>
        <taxon>Succinivibrionaceae</taxon>
        <taxon>Anaerobiospirillum</taxon>
    </lineage>
</organism>
<evidence type="ECO:0000256" key="5">
    <source>
        <dbReference type="NCBIfam" id="TIGR00065"/>
    </source>
</evidence>
<keyword evidence="2 4" id="KW-0547">Nucleotide-binding</keyword>
<dbReference type="GO" id="GO:0003924">
    <property type="term" value="F:GTPase activity"/>
    <property type="evidence" value="ECO:0007669"/>
    <property type="project" value="UniProtKB-UniRule"/>
</dbReference>
<dbReference type="GO" id="GO:0051258">
    <property type="term" value="P:protein polymerization"/>
    <property type="evidence" value="ECO:0007669"/>
    <property type="project" value="UniProtKB-UniRule"/>
</dbReference>
<dbReference type="Gene3D" id="3.40.50.1440">
    <property type="entry name" value="Tubulin/FtsZ, GTPase domain"/>
    <property type="match status" value="1"/>
</dbReference>
<feature type="domain" description="Tubulin/FtsZ GTPase" evidence="6">
    <location>
        <begin position="27"/>
        <end position="219"/>
    </location>
</feature>
<evidence type="ECO:0000313" key="8">
    <source>
        <dbReference type="EMBL" id="MBU3844139.1"/>
    </source>
</evidence>
<dbReference type="InterPro" id="IPR003008">
    <property type="entry name" value="Tubulin_FtsZ_GTPase"/>
</dbReference>
<dbReference type="SUPFAM" id="SSF55307">
    <property type="entry name" value="Tubulin C-terminal domain-like"/>
    <property type="match status" value="1"/>
</dbReference>
<dbReference type="InterPro" id="IPR024757">
    <property type="entry name" value="FtsZ_C"/>
</dbReference>
<dbReference type="GO" id="GO:0005525">
    <property type="term" value="F:GTP binding"/>
    <property type="evidence" value="ECO:0007669"/>
    <property type="project" value="UniProtKB-UniRule"/>
</dbReference>
<evidence type="ECO:0000313" key="9">
    <source>
        <dbReference type="Proteomes" id="UP000733611"/>
    </source>
</evidence>
<dbReference type="PANTHER" id="PTHR30314">
    <property type="entry name" value="CELL DIVISION PROTEIN FTSZ-RELATED"/>
    <property type="match status" value="1"/>
</dbReference>
<name>A0A948WZH3_9GAMM</name>
<sequence>MSEHISVEVGTNPTISESGIHSAKACVIRVLGVGGGGGNTLQHMINQSLGGVEFIAVNTDSQALNRSTAPLKVQIGVKLTNGLGAGCDPNKGRKAAEESKDDIKKLLQGSQLIFITAGMGGGTGTGAAPIIADIAQETGALTIAVVTKPFQFEGKRHRVNAEAGITELSKHVDSLIVIDNDKLLKNLGANISIINAFNEANDVLLNAVKGITDSITAPGFINLDFSDIVTIMRGRGHAIIGNGVGQGANFVEDAVQRAIHSPLIDQVDIKSATGLLVNARVNQNFPISKWAQINQEIQNYADEEADCKYGVVFDDQLAEDQIVVTILVTGISGFDQTQSESPAAIARTAAQLRRNAPTPDNNFFKQAQGYNPNAGVAPRAPQALNRPQAQPQPMDARMRAPQANMGVNPAMQQKAVGQNMPYSQQEVQINGEANNDEWSEMNEIPAIFRNKV</sequence>
<comment type="subunit">
    <text evidence="4">Homodimer. Polymerizes to form a dynamic ring structure in a strictly GTP-dependent manner. Interacts directly with several other division proteins.</text>
</comment>
<feature type="binding site" evidence="4">
    <location>
        <begin position="122"/>
        <end position="124"/>
    </location>
    <ligand>
        <name>GTP</name>
        <dbReference type="ChEBI" id="CHEBI:37565"/>
    </ligand>
</feature>
<comment type="caution">
    <text evidence="4">Lacks conserved residue(s) required for the propagation of feature annotation.</text>
</comment>
<comment type="subcellular location">
    <subcellularLocation>
        <location evidence="4">Cytoplasm</location>
    </subcellularLocation>
    <text evidence="4">Assembles at midcell at the inner surface of the cytoplasmic membrane.</text>
</comment>
<dbReference type="InterPro" id="IPR045061">
    <property type="entry name" value="FtsZ/CetZ"/>
</dbReference>
<comment type="similarity">
    <text evidence="1 4">Belongs to the FtsZ family.</text>
</comment>
<feature type="binding site" evidence="4">
    <location>
        <begin position="35"/>
        <end position="39"/>
    </location>
    <ligand>
        <name>GTP</name>
        <dbReference type="ChEBI" id="CHEBI:37565"/>
    </ligand>
</feature>
<keyword evidence="4" id="KW-0963">Cytoplasm</keyword>
<dbReference type="InterPro" id="IPR036525">
    <property type="entry name" value="Tubulin/FtsZ_GTPase_sf"/>
</dbReference>
<dbReference type="GO" id="GO:0000917">
    <property type="term" value="P:division septum assembly"/>
    <property type="evidence" value="ECO:0007669"/>
    <property type="project" value="UniProtKB-KW"/>
</dbReference>
<gene>
    <name evidence="4 8" type="primary">ftsZ</name>
    <name evidence="8" type="ORF">H9847_04605</name>
</gene>
<dbReference type="InterPro" id="IPR018316">
    <property type="entry name" value="Tubulin/FtsZ_2-layer-sand-dom"/>
</dbReference>
<comment type="caution">
    <text evidence="8">The sequence shown here is derived from an EMBL/GenBank/DDBJ whole genome shotgun (WGS) entry which is preliminary data.</text>
</comment>
<dbReference type="InterPro" id="IPR000158">
    <property type="entry name" value="Cell_div_FtsZ"/>
</dbReference>
<accession>A0A948WZH3</accession>
<dbReference type="Proteomes" id="UP000733611">
    <property type="component" value="Unassembled WGS sequence"/>
</dbReference>
<feature type="binding site" evidence="4">
    <location>
        <position position="153"/>
    </location>
    <ligand>
        <name>GTP</name>
        <dbReference type="ChEBI" id="CHEBI:37565"/>
    </ligand>
</feature>
<evidence type="ECO:0000256" key="4">
    <source>
        <dbReference type="HAMAP-Rule" id="MF_00909"/>
    </source>
</evidence>
<dbReference type="PANTHER" id="PTHR30314:SF3">
    <property type="entry name" value="MITOCHONDRIAL DIVISION PROTEIN FSZA"/>
    <property type="match status" value="1"/>
</dbReference>
<dbReference type="HAMAP" id="MF_00909">
    <property type="entry name" value="FtsZ"/>
    <property type="match status" value="1"/>
</dbReference>
<protein>
    <recommendedName>
        <fullName evidence="4 5">Cell division protein FtsZ</fullName>
    </recommendedName>
</protein>
<evidence type="ECO:0000259" key="7">
    <source>
        <dbReference type="SMART" id="SM00865"/>
    </source>
</evidence>
<dbReference type="GO" id="GO:0032153">
    <property type="term" value="C:cell division site"/>
    <property type="evidence" value="ECO:0007669"/>
    <property type="project" value="UniProtKB-UniRule"/>
</dbReference>
<dbReference type="PRINTS" id="PR00423">
    <property type="entry name" value="CELLDVISFTSZ"/>
</dbReference>
<keyword evidence="4" id="KW-0717">Septation</keyword>
<reference evidence="8" key="1">
    <citation type="journal article" date="2021" name="PeerJ">
        <title>Extensive microbial diversity within the chicken gut microbiome revealed by metagenomics and culture.</title>
        <authorList>
            <person name="Gilroy R."/>
            <person name="Ravi A."/>
            <person name="Getino M."/>
            <person name="Pursley I."/>
            <person name="Horton D.L."/>
            <person name="Alikhan N.F."/>
            <person name="Baker D."/>
            <person name="Gharbi K."/>
            <person name="Hall N."/>
            <person name="Watson M."/>
            <person name="Adriaenssens E.M."/>
            <person name="Foster-Nyarko E."/>
            <person name="Jarju S."/>
            <person name="Secka A."/>
            <person name="Antonio M."/>
            <person name="Oren A."/>
            <person name="Chaudhuri R.R."/>
            <person name="La Ragione R."/>
            <person name="Hildebrand F."/>
            <person name="Pallen M.J."/>
        </authorList>
    </citation>
    <scope>NUCLEOTIDE SEQUENCE</scope>
    <source>
        <strain evidence="8">378</strain>
    </source>
</reference>
<dbReference type="Pfam" id="PF00091">
    <property type="entry name" value="Tubulin"/>
    <property type="match status" value="1"/>
</dbReference>
<dbReference type="GO" id="GO:0005737">
    <property type="term" value="C:cytoplasm"/>
    <property type="evidence" value="ECO:0007669"/>
    <property type="project" value="UniProtKB-SubCell"/>
</dbReference>
<dbReference type="InterPro" id="IPR008280">
    <property type="entry name" value="Tub_FtsZ_C"/>
</dbReference>
<keyword evidence="4 8" id="KW-0132">Cell division</keyword>
<feature type="binding site" evidence="4">
    <location>
        <position position="201"/>
    </location>
    <ligand>
        <name>GTP</name>
        <dbReference type="ChEBI" id="CHEBI:37565"/>
    </ligand>
</feature>
<dbReference type="AlphaFoldDB" id="A0A948WZH3"/>
<reference evidence="8" key="2">
    <citation type="submission" date="2021-04" db="EMBL/GenBank/DDBJ databases">
        <authorList>
            <person name="Gilroy R."/>
        </authorList>
    </citation>
    <scope>NUCLEOTIDE SEQUENCE</scope>
    <source>
        <strain evidence="8">378</strain>
    </source>
</reference>
<dbReference type="CDD" id="cd02201">
    <property type="entry name" value="FtsZ_type1"/>
    <property type="match status" value="1"/>
</dbReference>